<proteinExistence type="predicted"/>
<dbReference type="PANTHER" id="PTHR31268:SF10">
    <property type="entry name" value="GALACTINOL--SUCROSE GALACTOSYLTRANSFERASE"/>
    <property type="match status" value="1"/>
</dbReference>
<protein>
    <submittedName>
        <fullName evidence="2">Uncharacterized protein</fullName>
    </submittedName>
</protein>
<evidence type="ECO:0000256" key="1">
    <source>
        <dbReference type="ARBA" id="ARBA00023277"/>
    </source>
</evidence>
<comment type="caution">
    <text evidence="2">The sequence shown here is derived from an EMBL/GenBank/DDBJ whole genome shotgun (WGS) entry which is preliminary data.</text>
</comment>
<evidence type="ECO:0000313" key="3">
    <source>
        <dbReference type="Proteomes" id="UP000796880"/>
    </source>
</evidence>
<reference evidence="2" key="1">
    <citation type="submission" date="2020-03" db="EMBL/GenBank/DDBJ databases">
        <title>A high-quality chromosome-level genome assembly of a woody plant with both climbing and erect habits, Rhamnella rubrinervis.</title>
        <authorList>
            <person name="Lu Z."/>
            <person name="Yang Y."/>
            <person name="Zhu X."/>
            <person name="Sun Y."/>
        </authorList>
    </citation>
    <scope>NUCLEOTIDE SEQUENCE</scope>
    <source>
        <strain evidence="2">BYM</strain>
        <tissue evidence="2">Leaf</tissue>
    </source>
</reference>
<organism evidence="2 3">
    <name type="scientific">Rhamnella rubrinervis</name>
    <dbReference type="NCBI Taxonomy" id="2594499"/>
    <lineage>
        <taxon>Eukaryota</taxon>
        <taxon>Viridiplantae</taxon>
        <taxon>Streptophyta</taxon>
        <taxon>Embryophyta</taxon>
        <taxon>Tracheophyta</taxon>
        <taxon>Spermatophyta</taxon>
        <taxon>Magnoliopsida</taxon>
        <taxon>eudicotyledons</taxon>
        <taxon>Gunneridae</taxon>
        <taxon>Pentapetalae</taxon>
        <taxon>rosids</taxon>
        <taxon>fabids</taxon>
        <taxon>Rosales</taxon>
        <taxon>Rhamnaceae</taxon>
        <taxon>rhamnoid group</taxon>
        <taxon>Rhamneae</taxon>
        <taxon>Rhamnella</taxon>
    </lineage>
</organism>
<dbReference type="EMBL" id="VOIH02000009">
    <property type="protein sequence ID" value="KAF3436782.1"/>
    <property type="molecule type" value="Genomic_DNA"/>
</dbReference>
<dbReference type="AlphaFoldDB" id="A0A8K0GPL1"/>
<gene>
    <name evidence="2" type="ORF">FNV43_RR19535</name>
</gene>
<sequence>MNSYLIVYTASSKKSAVARASEDFMPKEPTFQTLHIASVAFNSLFRAANMRQLNSMVQQEHWVDVRYVSDKPGNHDFKILKKLVLPDGSILRARISGHVQLGGAVETVELRCRTFRFSLWWMLPSFGESGCEVPAEAQLLVLEISEPTSTAASIAGEAFLSSAIARIGWTFQG</sequence>
<dbReference type="InterPro" id="IPR008811">
    <property type="entry name" value="Glycosyl_hydrolases_36"/>
</dbReference>
<keyword evidence="3" id="KW-1185">Reference proteome</keyword>
<dbReference type="Proteomes" id="UP000796880">
    <property type="component" value="Unassembled WGS sequence"/>
</dbReference>
<keyword evidence="1" id="KW-0119">Carbohydrate metabolism</keyword>
<dbReference type="Pfam" id="PF05691">
    <property type="entry name" value="Raffinose_syn"/>
    <property type="match status" value="2"/>
</dbReference>
<accession>A0A8K0GPL1</accession>
<name>A0A8K0GPL1_9ROSA</name>
<evidence type="ECO:0000313" key="2">
    <source>
        <dbReference type="EMBL" id="KAF3436782.1"/>
    </source>
</evidence>
<dbReference type="OrthoDB" id="4664297at2759"/>
<dbReference type="PANTHER" id="PTHR31268">
    <property type="match status" value="1"/>
</dbReference>